<evidence type="ECO:0000256" key="2">
    <source>
        <dbReference type="SAM" id="MobiDB-lite"/>
    </source>
</evidence>
<keyword evidence="1" id="KW-0175">Coiled coil</keyword>
<proteinExistence type="predicted"/>
<comment type="caution">
    <text evidence="3">The sequence shown here is derived from an EMBL/GenBank/DDBJ whole genome shotgun (WGS) entry which is preliminary data.</text>
</comment>
<gene>
    <name evidence="3" type="ORF">AWZ03_012068</name>
</gene>
<feature type="compositionally biased region" description="Polar residues" evidence="2">
    <location>
        <begin position="139"/>
        <end position="159"/>
    </location>
</feature>
<sequence length="231" mass="26196">MASKQPTSQQLAYLDELKQRLQNLRKRQKSFMNETAQILRTINNDPATPQSKTASTISFPVAPKAETQDCGGKIKELIKRFEDLRQTSRQFSDQTLPDELVGVDVRKLLKGYEKLIMEGNILQNSWLLLRKTTESCARQANSDEPNLKTTSSKSSSFAEHTSDCPENDLPSAPIGPSRTQQEPTIEKAFSDQADWAKWSDGKPNRQRFGAILHLLLRIFNRGCTMKSRRAR</sequence>
<dbReference type="STRING" id="7232.A0A484AZU7"/>
<feature type="coiled-coil region" evidence="1">
    <location>
        <begin position="7"/>
        <end position="34"/>
    </location>
</feature>
<feature type="region of interest" description="Disordered" evidence="2">
    <location>
        <begin position="139"/>
        <end position="186"/>
    </location>
</feature>
<name>A0A484AZU7_DRONA</name>
<accession>A0A484AZU7</accession>
<reference evidence="3 4" key="1">
    <citation type="journal article" date="2019" name="J. Hered.">
        <title>An Improved Genome Assembly for Drosophila navojoa, the Basal Species in the mojavensis Cluster.</title>
        <authorList>
            <person name="Vanderlinde T."/>
            <person name="Dupim E.G."/>
            <person name="Nazario-Yepiz N.O."/>
            <person name="Carvalho A.B."/>
        </authorList>
    </citation>
    <scope>NUCLEOTIDE SEQUENCE [LARGE SCALE GENOMIC DNA]</scope>
    <source>
        <strain evidence="3">Navoj_Jal97</strain>
        <tissue evidence="3">Whole organism</tissue>
    </source>
</reference>
<dbReference type="AlphaFoldDB" id="A0A484AZU7"/>
<dbReference type="Proteomes" id="UP000295192">
    <property type="component" value="Unassembled WGS sequence"/>
</dbReference>
<organism evidence="3 4">
    <name type="scientific">Drosophila navojoa</name>
    <name type="common">Fruit fly</name>
    <dbReference type="NCBI Taxonomy" id="7232"/>
    <lineage>
        <taxon>Eukaryota</taxon>
        <taxon>Metazoa</taxon>
        <taxon>Ecdysozoa</taxon>
        <taxon>Arthropoda</taxon>
        <taxon>Hexapoda</taxon>
        <taxon>Insecta</taxon>
        <taxon>Pterygota</taxon>
        <taxon>Neoptera</taxon>
        <taxon>Endopterygota</taxon>
        <taxon>Diptera</taxon>
        <taxon>Brachycera</taxon>
        <taxon>Muscomorpha</taxon>
        <taxon>Ephydroidea</taxon>
        <taxon>Drosophilidae</taxon>
        <taxon>Drosophila</taxon>
    </lineage>
</organism>
<dbReference type="EMBL" id="LSRL02000340">
    <property type="protein sequence ID" value="TDG41512.1"/>
    <property type="molecule type" value="Genomic_DNA"/>
</dbReference>
<dbReference type="OMA" id="CARQTNS"/>
<dbReference type="OrthoDB" id="7883432at2759"/>
<evidence type="ECO:0000313" key="3">
    <source>
        <dbReference type="EMBL" id="TDG41512.1"/>
    </source>
</evidence>
<keyword evidence="4" id="KW-1185">Reference proteome</keyword>
<protein>
    <submittedName>
        <fullName evidence="3">Uncharacterized protein</fullName>
    </submittedName>
</protein>
<evidence type="ECO:0000313" key="4">
    <source>
        <dbReference type="Proteomes" id="UP000295192"/>
    </source>
</evidence>
<evidence type="ECO:0000256" key="1">
    <source>
        <dbReference type="SAM" id="Coils"/>
    </source>
</evidence>